<gene>
    <name evidence="11" type="ORF">SteCoe_26895</name>
</gene>
<dbReference type="SUPFAM" id="SSF51445">
    <property type="entry name" value="(Trans)glycosidases"/>
    <property type="match status" value="1"/>
</dbReference>
<dbReference type="GO" id="GO:0004553">
    <property type="term" value="F:hydrolase activity, hydrolyzing O-glycosyl compounds"/>
    <property type="evidence" value="ECO:0007669"/>
    <property type="project" value="InterPro"/>
</dbReference>
<dbReference type="OrthoDB" id="282771at2759"/>
<name>A0A1R2BBU7_9CILI</name>
<dbReference type="GO" id="GO:0005975">
    <property type="term" value="P:carbohydrate metabolic process"/>
    <property type="evidence" value="ECO:0007669"/>
    <property type="project" value="InterPro"/>
</dbReference>
<dbReference type="InterPro" id="IPR048395">
    <property type="entry name" value="Glyco_hydro_31_C"/>
</dbReference>
<evidence type="ECO:0000313" key="12">
    <source>
        <dbReference type="Proteomes" id="UP000187209"/>
    </source>
</evidence>
<protein>
    <recommendedName>
        <fullName evidence="5">Maltase</fullName>
    </recommendedName>
</protein>
<evidence type="ECO:0000259" key="8">
    <source>
        <dbReference type="Pfam" id="PF01055"/>
    </source>
</evidence>
<keyword evidence="2 6" id="KW-0378">Hydrolase</keyword>
<evidence type="ECO:0000259" key="10">
    <source>
        <dbReference type="Pfam" id="PF21365"/>
    </source>
</evidence>
<dbReference type="Pfam" id="PF13802">
    <property type="entry name" value="Gal_mutarotas_2"/>
    <property type="match status" value="1"/>
</dbReference>
<proteinExistence type="inferred from homology"/>
<feature type="domain" description="Glycosyl hydrolase family 31 C-terminal" evidence="10">
    <location>
        <begin position="606"/>
        <end position="697"/>
    </location>
</feature>
<dbReference type="InterPro" id="IPR011013">
    <property type="entry name" value="Gal_mutarotase_sf_dom"/>
</dbReference>
<evidence type="ECO:0000256" key="4">
    <source>
        <dbReference type="ARBA" id="ARBA00023295"/>
    </source>
</evidence>
<dbReference type="InterPro" id="IPR013780">
    <property type="entry name" value="Glyco_hydro_b"/>
</dbReference>
<keyword evidence="7" id="KW-0732">Signal</keyword>
<dbReference type="PANTHER" id="PTHR22762:SF133">
    <property type="entry name" value="P-TYPE DOMAIN-CONTAINING PROTEIN"/>
    <property type="match status" value="1"/>
</dbReference>
<evidence type="ECO:0000256" key="2">
    <source>
        <dbReference type="ARBA" id="ARBA00022801"/>
    </source>
</evidence>
<evidence type="ECO:0000259" key="9">
    <source>
        <dbReference type="Pfam" id="PF13802"/>
    </source>
</evidence>
<dbReference type="PROSITE" id="PS00129">
    <property type="entry name" value="GLYCOSYL_HYDROL_F31_1"/>
    <property type="match status" value="1"/>
</dbReference>
<evidence type="ECO:0000256" key="5">
    <source>
        <dbReference type="ARBA" id="ARBA00041343"/>
    </source>
</evidence>
<dbReference type="SUPFAM" id="SSF51011">
    <property type="entry name" value="Glycosyl hydrolase domain"/>
    <property type="match status" value="1"/>
</dbReference>
<dbReference type="InterPro" id="IPR025887">
    <property type="entry name" value="Glyco_hydro_31_N_dom"/>
</dbReference>
<dbReference type="Pfam" id="PF01055">
    <property type="entry name" value="Glyco_hydro_31_2nd"/>
    <property type="match status" value="1"/>
</dbReference>
<comment type="similarity">
    <text evidence="1 6">Belongs to the glycosyl hydrolase 31 family.</text>
</comment>
<feature type="domain" description="Glycoside hydrolase family 31 TIM barrel" evidence="8">
    <location>
        <begin position="249"/>
        <end position="598"/>
    </location>
</feature>
<evidence type="ECO:0000256" key="6">
    <source>
        <dbReference type="RuleBase" id="RU361185"/>
    </source>
</evidence>
<reference evidence="11 12" key="1">
    <citation type="submission" date="2016-11" db="EMBL/GenBank/DDBJ databases">
        <title>The macronuclear genome of Stentor coeruleus: a giant cell with tiny introns.</title>
        <authorList>
            <person name="Slabodnick M."/>
            <person name="Ruby J.G."/>
            <person name="Reiff S.B."/>
            <person name="Swart E.C."/>
            <person name="Gosai S."/>
            <person name="Prabakaran S."/>
            <person name="Witkowska E."/>
            <person name="Larue G.E."/>
            <person name="Fisher S."/>
            <person name="Freeman R.M."/>
            <person name="Gunawardena J."/>
            <person name="Chu W."/>
            <person name="Stover N.A."/>
            <person name="Gregory B.D."/>
            <person name="Nowacki M."/>
            <person name="Derisi J."/>
            <person name="Roy S.W."/>
            <person name="Marshall W.F."/>
            <person name="Sood P."/>
        </authorList>
    </citation>
    <scope>NUCLEOTIDE SEQUENCE [LARGE SCALE GENOMIC DNA]</scope>
    <source>
        <strain evidence="11">WM001</strain>
    </source>
</reference>
<dbReference type="Gene3D" id="2.60.40.1760">
    <property type="entry name" value="glycosyl hydrolase (family 31)"/>
    <property type="match status" value="1"/>
</dbReference>
<dbReference type="Proteomes" id="UP000187209">
    <property type="component" value="Unassembled WGS sequence"/>
</dbReference>
<feature type="chain" id="PRO_5010290829" description="Maltase" evidence="7">
    <location>
        <begin position="21"/>
        <end position="838"/>
    </location>
</feature>
<dbReference type="GO" id="GO:0030246">
    <property type="term" value="F:carbohydrate binding"/>
    <property type="evidence" value="ECO:0007669"/>
    <property type="project" value="InterPro"/>
</dbReference>
<dbReference type="InterPro" id="IPR000322">
    <property type="entry name" value="Glyco_hydro_31_TIM"/>
</dbReference>
<keyword evidence="3" id="KW-0325">Glycoprotein</keyword>
<comment type="caution">
    <text evidence="11">The sequence shown here is derived from an EMBL/GenBank/DDBJ whole genome shotgun (WGS) entry which is preliminary data.</text>
</comment>
<feature type="signal peptide" evidence="7">
    <location>
        <begin position="1"/>
        <end position="20"/>
    </location>
</feature>
<dbReference type="EMBL" id="MPUH01000765">
    <property type="protein sequence ID" value="OMJ74234.1"/>
    <property type="molecule type" value="Genomic_DNA"/>
</dbReference>
<dbReference type="PANTHER" id="PTHR22762">
    <property type="entry name" value="ALPHA-GLUCOSIDASE"/>
    <property type="match status" value="1"/>
</dbReference>
<evidence type="ECO:0000256" key="3">
    <source>
        <dbReference type="ARBA" id="ARBA00023180"/>
    </source>
</evidence>
<keyword evidence="12" id="KW-1185">Reference proteome</keyword>
<keyword evidence="4 6" id="KW-0326">Glycosidase</keyword>
<dbReference type="Gene3D" id="2.60.40.1180">
    <property type="entry name" value="Golgi alpha-mannosidase II"/>
    <property type="match status" value="2"/>
</dbReference>
<dbReference type="CDD" id="cd06602">
    <property type="entry name" value="GH31_MGAM_SI_GAA"/>
    <property type="match status" value="1"/>
</dbReference>
<evidence type="ECO:0000256" key="7">
    <source>
        <dbReference type="SAM" id="SignalP"/>
    </source>
</evidence>
<evidence type="ECO:0000313" key="11">
    <source>
        <dbReference type="EMBL" id="OMJ74234.1"/>
    </source>
</evidence>
<accession>A0A1R2BBU7</accession>
<evidence type="ECO:0000256" key="1">
    <source>
        <dbReference type="ARBA" id="ARBA00007806"/>
    </source>
</evidence>
<feature type="domain" description="Glycoside hydrolase family 31 N-terminal" evidence="9">
    <location>
        <begin position="85"/>
        <end position="206"/>
    </location>
</feature>
<dbReference type="Gene3D" id="3.20.20.80">
    <property type="entry name" value="Glycosidases"/>
    <property type="match status" value="1"/>
</dbReference>
<dbReference type="SUPFAM" id="SSF74650">
    <property type="entry name" value="Galactose mutarotase-like"/>
    <property type="match status" value="1"/>
</dbReference>
<organism evidence="11 12">
    <name type="scientific">Stentor coeruleus</name>
    <dbReference type="NCBI Taxonomy" id="5963"/>
    <lineage>
        <taxon>Eukaryota</taxon>
        <taxon>Sar</taxon>
        <taxon>Alveolata</taxon>
        <taxon>Ciliophora</taxon>
        <taxon>Postciliodesmatophora</taxon>
        <taxon>Heterotrichea</taxon>
        <taxon>Heterotrichida</taxon>
        <taxon>Stentoridae</taxon>
        <taxon>Stentor</taxon>
    </lineage>
</organism>
<dbReference type="CDD" id="cd14752">
    <property type="entry name" value="GH31_N"/>
    <property type="match status" value="1"/>
</dbReference>
<dbReference type="InterPro" id="IPR017853">
    <property type="entry name" value="GH"/>
</dbReference>
<dbReference type="AlphaFoldDB" id="A0A1R2BBU7"/>
<sequence length="838" mass="94574">MWLIISLLSLVASQSNYYNAVNITFKTSSISAILQYQGTPSSSIISSLNLTIISETYTRLRVRITDLNSLRWEVPDIIIPVQSPVSFASANYSVSIHNSPFGLEVTRKSNGQQIFNIDPSSLFQYQNQDIIMTSSLNYSFNIYGFGERVTNFPLNPGIYTLFSRDAAGPYDNGQAPGKNMYSSQPMYLGLDSLGNAHGGFLLNSDAMDISVTSSNITYRTIGGIIDYFVFVGPTPESVVKQYQTLVGFPVLTPYWGLGYHQSRWGYNNLLALENIVNKYLQYKIPLDVLWTDIDCMTNYEDFTLDPARYNYNDFAAFLDRLHAAGRRFVPIMDAAIANTNYPPYNDGTMKNLWIGSPNHPGALQGDVWPGPAVYIDWFNPNATEYWHDQMGQFRKIMKFDGFWVDMNEPSNFCDGECGYPPSPLVQNLPYTPGQTMIDTKTIDLAGTHYGGILEYDVHNMYGFKMAIASATFFTQVLNTRPFVISRSSFPSHGRHASKWLGDNFSQFEWMAYSIPGMFNFQIFGIPLNGADICGFNWDTTEELCCRWYQLGMMYTFSRNHNSNSSISQEPWAFGPTLLSVSNNAIRAKYSLMNYYYTLMFHASYSGGTVFKPSFFEFPNDYRLQRIHSQDNFMVGGALLVHPVLTQGAITVDAYFPADIWYNWYSGKQIIVPFNRTLTLSAPLDGMINVHMRGGHIIPRNDGFETALTSQQLRYSNITLVIAVNGQGKAGGFLVFDDGLSVDTISSGNYTLIEYNFIEGSTSAQLNFNIIKKGYTKARGEWPFISQIVIYGCLQPITSIYNQNQRVDYNLQYSTNLKVAVGKIDHIFPDEAYNLTINF</sequence>
<dbReference type="InterPro" id="IPR030458">
    <property type="entry name" value="Glyco_hydro_31_AS"/>
</dbReference>
<dbReference type="Pfam" id="PF21365">
    <property type="entry name" value="Glyco_hydro_31_3rd"/>
    <property type="match status" value="1"/>
</dbReference>